<dbReference type="OrthoDB" id="8917476at2759"/>
<comment type="caution">
    <text evidence="2">The sequence shown here is derived from an EMBL/GenBank/DDBJ whole genome shotgun (WGS) entry which is preliminary data.</text>
</comment>
<dbReference type="AlphaFoldDB" id="A0A556VA60"/>
<dbReference type="EMBL" id="VCAZ01000186">
    <property type="protein sequence ID" value="TTE07137.1"/>
    <property type="molecule type" value="Genomic_DNA"/>
</dbReference>
<keyword evidence="1" id="KW-1133">Transmembrane helix</keyword>
<evidence type="ECO:0000256" key="1">
    <source>
        <dbReference type="SAM" id="Phobius"/>
    </source>
</evidence>
<keyword evidence="1" id="KW-0472">Membrane</keyword>
<proteinExistence type="predicted"/>
<keyword evidence="1" id="KW-0812">Transmembrane</keyword>
<accession>A0A556VA60</accession>
<gene>
    <name evidence="2" type="ORF">Baya_14886</name>
</gene>
<reference evidence="2 3" key="1">
    <citation type="journal article" date="2019" name="Genome Biol. Evol.">
        <title>Whole-Genome Sequencing of the Giant Devil Catfish, Bagarius yarrelli.</title>
        <authorList>
            <person name="Jiang W."/>
            <person name="Lv Y."/>
            <person name="Cheng L."/>
            <person name="Yang K."/>
            <person name="Chao B."/>
            <person name="Wang X."/>
            <person name="Li Y."/>
            <person name="Pan X."/>
            <person name="You X."/>
            <person name="Zhang Y."/>
            <person name="Yang J."/>
            <person name="Li J."/>
            <person name="Zhang X."/>
            <person name="Liu S."/>
            <person name="Sun C."/>
            <person name="Yang J."/>
            <person name="Shi Q."/>
        </authorList>
    </citation>
    <scope>NUCLEOTIDE SEQUENCE [LARGE SCALE GENOMIC DNA]</scope>
    <source>
        <strain evidence="2">JWS20170419001</strain>
        <tissue evidence="2">Muscle</tissue>
    </source>
</reference>
<sequence length="132" mass="14515">MAPIYVDLQTWEATSPSMALLSMVMLFVLAVTLLALCTTCHRQSFSLKNGAAVERNPSTLVRVQPSDVTDNRAPERSKYHTASCSIPSPRLPALKPLTDYEHHVLFSHQTTPYCLKTRGSALISCCHGGVTR</sequence>
<keyword evidence="3" id="KW-1185">Reference proteome</keyword>
<organism evidence="2 3">
    <name type="scientific">Bagarius yarrelli</name>
    <name type="common">Goonch</name>
    <name type="synonym">Bagrus yarrelli</name>
    <dbReference type="NCBI Taxonomy" id="175774"/>
    <lineage>
        <taxon>Eukaryota</taxon>
        <taxon>Metazoa</taxon>
        <taxon>Chordata</taxon>
        <taxon>Craniata</taxon>
        <taxon>Vertebrata</taxon>
        <taxon>Euteleostomi</taxon>
        <taxon>Actinopterygii</taxon>
        <taxon>Neopterygii</taxon>
        <taxon>Teleostei</taxon>
        <taxon>Ostariophysi</taxon>
        <taxon>Siluriformes</taxon>
        <taxon>Sisoridae</taxon>
        <taxon>Sisorinae</taxon>
        <taxon>Bagarius</taxon>
    </lineage>
</organism>
<name>A0A556VA60_BAGYA</name>
<evidence type="ECO:0000313" key="3">
    <source>
        <dbReference type="Proteomes" id="UP000319801"/>
    </source>
</evidence>
<feature type="transmembrane region" description="Helical" evidence="1">
    <location>
        <begin position="20"/>
        <end position="38"/>
    </location>
</feature>
<evidence type="ECO:0000313" key="2">
    <source>
        <dbReference type="EMBL" id="TTE07137.1"/>
    </source>
</evidence>
<protein>
    <submittedName>
        <fullName evidence="2">Uncharacterized protein</fullName>
    </submittedName>
</protein>
<dbReference type="Proteomes" id="UP000319801">
    <property type="component" value="Unassembled WGS sequence"/>
</dbReference>